<evidence type="ECO:0000313" key="1">
    <source>
        <dbReference type="EMBL" id="AXL22353.1"/>
    </source>
</evidence>
<accession>A0A346B2L0</accession>
<name>A0A346B2L0_9FIRM</name>
<organism evidence="1 2">
    <name type="scientific">Megasphaera stantonii</name>
    <dbReference type="NCBI Taxonomy" id="2144175"/>
    <lineage>
        <taxon>Bacteria</taxon>
        <taxon>Bacillati</taxon>
        <taxon>Bacillota</taxon>
        <taxon>Negativicutes</taxon>
        <taxon>Veillonellales</taxon>
        <taxon>Veillonellaceae</taxon>
        <taxon>Megasphaera</taxon>
    </lineage>
</organism>
<proteinExistence type="predicted"/>
<dbReference type="EMBL" id="CP029462">
    <property type="protein sequence ID" value="AXL22353.1"/>
    <property type="molecule type" value="Genomic_DNA"/>
</dbReference>
<sequence>MERIEIPVCTVVKSCAGRDKEGLYVVVGKLDYPYVWIADGRKYKLDKPKKKNCRHLQIVGTSVSRGNAGPLRISNEWIRSVLNRAKMELTREGTHV</sequence>
<dbReference type="Proteomes" id="UP000254337">
    <property type="component" value="Chromosome"/>
</dbReference>
<dbReference type="InterPro" id="IPR008991">
    <property type="entry name" value="Translation_prot_SH3-like_sf"/>
</dbReference>
<reference evidence="1 2" key="1">
    <citation type="submission" date="2018-05" db="EMBL/GenBank/DDBJ databases">
        <title>Complete genome sequence of Megasphaera sp. AJH120T, isolated from the ceca of a chicken.</title>
        <authorList>
            <person name="Maki J."/>
            <person name="Looft T."/>
        </authorList>
    </citation>
    <scope>NUCLEOTIDE SEQUENCE [LARGE SCALE GENOMIC DNA]</scope>
    <source>
        <strain evidence="1 2">AJH120</strain>
    </source>
</reference>
<keyword evidence="2" id="KW-1185">Reference proteome</keyword>
<dbReference type="OrthoDB" id="5244at2"/>
<dbReference type="SUPFAM" id="SSF50104">
    <property type="entry name" value="Translation proteins SH3-like domain"/>
    <property type="match status" value="1"/>
</dbReference>
<dbReference type="AlphaFoldDB" id="A0A346B2L0"/>
<gene>
    <name evidence="1" type="ORF">DKB62_03805</name>
</gene>
<protein>
    <recommendedName>
        <fullName evidence="3">RNA-binding protein</fullName>
    </recommendedName>
</protein>
<dbReference type="KEGG" id="meg:DKB62_03805"/>
<evidence type="ECO:0008006" key="3">
    <source>
        <dbReference type="Google" id="ProtNLM"/>
    </source>
</evidence>
<evidence type="ECO:0000313" key="2">
    <source>
        <dbReference type="Proteomes" id="UP000254337"/>
    </source>
</evidence>